<evidence type="ECO:0000313" key="1">
    <source>
        <dbReference type="EMBL" id="MDN4492839.1"/>
    </source>
</evidence>
<dbReference type="EMBL" id="JAUHTQ010000002">
    <property type="protein sequence ID" value="MDN4492839.1"/>
    <property type="molecule type" value="Genomic_DNA"/>
</dbReference>
<proteinExistence type="predicted"/>
<evidence type="ECO:0000313" key="2">
    <source>
        <dbReference type="Proteomes" id="UP001172743"/>
    </source>
</evidence>
<protein>
    <submittedName>
        <fullName evidence="1">Uncharacterized protein</fullName>
    </submittedName>
</protein>
<reference evidence="1" key="1">
    <citation type="submission" date="2023-07" db="EMBL/GenBank/DDBJ databases">
        <title>Ureibacillus sp. isolated from freshwater well.</title>
        <authorList>
            <person name="Kirdat K."/>
            <person name="Bhatt A."/>
            <person name="Teware R."/>
            <person name="Bhavsar Y."/>
            <person name="Yadav A."/>
        </authorList>
    </citation>
    <scope>NUCLEOTIDE SEQUENCE</scope>
    <source>
        <strain evidence="1">BA0131</strain>
    </source>
</reference>
<sequence length="212" mass="24208">MNYFDFINPENWMGGYYELSMEFQPLGDDKRLNDALLSLTNCNFFKGLWQTREDFQTSKLPLPIKIEPDSINQLYGTLSLRDGNTLPCLVSLIRINEESDWLDISIPQASFNSKYAYTYPLTKELNPWLEKAEKMYITLAEIIYKNSPFDLAVIGEEVSGYTSQNSISIDYLGKATCILPMNLQRKLDVQGEGKGKSLSSGLLLFYEVYGDI</sequence>
<organism evidence="1 2">
    <name type="scientific">Ureibacillus aquaedulcis</name>
    <dbReference type="NCBI Taxonomy" id="3058421"/>
    <lineage>
        <taxon>Bacteria</taxon>
        <taxon>Bacillati</taxon>
        <taxon>Bacillota</taxon>
        <taxon>Bacilli</taxon>
        <taxon>Bacillales</taxon>
        <taxon>Caryophanaceae</taxon>
        <taxon>Ureibacillus</taxon>
    </lineage>
</organism>
<dbReference type="Proteomes" id="UP001172743">
    <property type="component" value="Unassembled WGS sequence"/>
</dbReference>
<accession>A0ABT8GNN6</accession>
<name>A0ABT8GNN6_9BACL</name>
<dbReference type="RefSeq" id="WP_301137034.1">
    <property type="nucleotide sequence ID" value="NZ_JAUHTQ010000002.1"/>
</dbReference>
<keyword evidence="2" id="KW-1185">Reference proteome</keyword>
<gene>
    <name evidence="1" type="ORF">QYB95_04740</name>
</gene>
<comment type="caution">
    <text evidence="1">The sequence shown here is derived from an EMBL/GenBank/DDBJ whole genome shotgun (WGS) entry which is preliminary data.</text>
</comment>